<dbReference type="EMBL" id="KN275962">
    <property type="protein sequence ID" value="EEH49415.1"/>
    <property type="molecule type" value="Genomic_DNA"/>
</dbReference>
<accession>C1GE08</accession>
<sequence>MSFSQTLTVPPQGRTSNALCYAYQSTVTDVPSPPLPVENYTTEDLKDRLIYANRVLRNSQRRLSPIGTRALQIYKDACARLLNLEQENGDLEMARDVWRATLRTYDQTFNFTPCLRIVPSSDAQVLQDRLIDLQKTTFYTRYANIFAELCIQLKTVTGPMHKPYWTEIYSKLQSEKDSYRRLLSGGRAHYDCPTYLAISHACDQIGFSHSSMIQTIYQHAKLNDPIDMDIFSLIKTGKFDDLKKHLHSDSRITPLLVYGDDWKLIKLLKRVIEFLTDLWFVRDKIDLDKHQMWTYTKALRSLYKQLHEEDAFAQKSQLADAIARKIRKRLRDAEDD</sequence>
<dbReference type="RefSeq" id="XP_010761026.1">
    <property type="nucleotide sequence ID" value="XM_010762724.1"/>
</dbReference>
<dbReference type="OMA" id="WTYTKAL"/>
<proteinExistence type="predicted"/>
<protein>
    <submittedName>
        <fullName evidence="1">Uncharacterized protein</fullName>
    </submittedName>
</protein>
<dbReference type="eggNOG" id="ENOG502RN5V">
    <property type="taxonomic scope" value="Eukaryota"/>
</dbReference>
<evidence type="ECO:0000313" key="2">
    <source>
        <dbReference type="Proteomes" id="UP000001628"/>
    </source>
</evidence>
<reference evidence="1 2" key="1">
    <citation type="journal article" date="2011" name="PLoS Genet.">
        <title>Comparative genomic analysis of human fungal pathogens causing paracoccidioidomycosis.</title>
        <authorList>
            <person name="Desjardins C.A."/>
            <person name="Champion M.D."/>
            <person name="Holder J.W."/>
            <person name="Muszewska A."/>
            <person name="Goldberg J."/>
            <person name="Bailao A.M."/>
            <person name="Brigido M.M."/>
            <person name="Ferreira M.E."/>
            <person name="Garcia A.M."/>
            <person name="Grynberg M."/>
            <person name="Gujja S."/>
            <person name="Heiman D.I."/>
            <person name="Henn M.R."/>
            <person name="Kodira C.D."/>
            <person name="Leon-Narvaez H."/>
            <person name="Longo L.V."/>
            <person name="Ma L.J."/>
            <person name="Malavazi I."/>
            <person name="Matsuo A.L."/>
            <person name="Morais F.V."/>
            <person name="Pereira M."/>
            <person name="Rodriguez-Brito S."/>
            <person name="Sakthikumar S."/>
            <person name="Salem-Izacc S.M."/>
            <person name="Sykes S.M."/>
            <person name="Teixeira M.M."/>
            <person name="Vallejo M.C."/>
            <person name="Walter M.E."/>
            <person name="Yandava C."/>
            <person name="Young S."/>
            <person name="Zeng Q."/>
            <person name="Zucker J."/>
            <person name="Felipe M.S."/>
            <person name="Goldman G.H."/>
            <person name="Haas B.J."/>
            <person name="McEwen J.G."/>
            <person name="Nino-Vega G."/>
            <person name="Puccia R."/>
            <person name="San-Blas G."/>
            <person name="Soares C.M."/>
            <person name="Birren B.W."/>
            <person name="Cuomo C.A."/>
        </authorList>
    </citation>
    <scope>NUCLEOTIDE SEQUENCE [LARGE SCALE GENOMIC DNA]</scope>
    <source>
        <strain evidence="1 2">Pb18</strain>
    </source>
</reference>
<dbReference type="AlphaFoldDB" id="C1GE08"/>
<evidence type="ECO:0000313" key="1">
    <source>
        <dbReference type="EMBL" id="EEH49415.1"/>
    </source>
</evidence>
<dbReference type="GeneID" id="22584414"/>
<dbReference type="KEGG" id="pbn:PADG_05494"/>
<keyword evidence="2" id="KW-1185">Reference proteome</keyword>
<dbReference type="VEuPathDB" id="FungiDB:PADG_05494"/>
<dbReference type="HOGENOM" id="CLU_045163_0_0_1"/>
<dbReference type="InParanoid" id="C1GE08"/>
<gene>
    <name evidence="1" type="ORF">PADG_05494</name>
</gene>
<organism evidence="1 2">
    <name type="scientific">Paracoccidioides brasiliensis (strain Pb18)</name>
    <dbReference type="NCBI Taxonomy" id="502780"/>
    <lineage>
        <taxon>Eukaryota</taxon>
        <taxon>Fungi</taxon>
        <taxon>Dikarya</taxon>
        <taxon>Ascomycota</taxon>
        <taxon>Pezizomycotina</taxon>
        <taxon>Eurotiomycetes</taxon>
        <taxon>Eurotiomycetidae</taxon>
        <taxon>Onygenales</taxon>
        <taxon>Ajellomycetaceae</taxon>
        <taxon>Paracoccidioides</taxon>
    </lineage>
</organism>
<dbReference type="OrthoDB" id="4478691at2759"/>
<name>C1GE08_PARBD</name>
<dbReference type="Proteomes" id="UP000001628">
    <property type="component" value="Unassembled WGS sequence"/>
</dbReference>